<feature type="region of interest" description="Disordered" evidence="1">
    <location>
        <begin position="71"/>
        <end position="92"/>
    </location>
</feature>
<gene>
    <name evidence="2" type="ORF">F511_24025</name>
</gene>
<evidence type="ECO:0000256" key="1">
    <source>
        <dbReference type="SAM" id="MobiDB-lite"/>
    </source>
</evidence>
<protein>
    <submittedName>
        <fullName evidence="2">Uncharacterized protein</fullName>
    </submittedName>
</protein>
<evidence type="ECO:0000313" key="2">
    <source>
        <dbReference type="EMBL" id="KZV23616.1"/>
    </source>
</evidence>
<keyword evidence="3" id="KW-1185">Reference proteome</keyword>
<proteinExistence type="predicted"/>
<dbReference type="AlphaFoldDB" id="A0A2Z7AQ74"/>
<feature type="compositionally biased region" description="Acidic residues" evidence="1">
    <location>
        <begin position="80"/>
        <end position="89"/>
    </location>
</feature>
<dbReference type="Proteomes" id="UP000250235">
    <property type="component" value="Unassembled WGS sequence"/>
</dbReference>
<reference evidence="2 3" key="1">
    <citation type="journal article" date="2015" name="Proc. Natl. Acad. Sci. U.S.A.">
        <title>The resurrection genome of Boea hygrometrica: A blueprint for survival of dehydration.</title>
        <authorList>
            <person name="Xiao L."/>
            <person name="Yang G."/>
            <person name="Zhang L."/>
            <person name="Yang X."/>
            <person name="Zhao S."/>
            <person name="Ji Z."/>
            <person name="Zhou Q."/>
            <person name="Hu M."/>
            <person name="Wang Y."/>
            <person name="Chen M."/>
            <person name="Xu Y."/>
            <person name="Jin H."/>
            <person name="Xiao X."/>
            <person name="Hu G."/>
            <person name="Bao F."/>
            <person name="Hu Y."/>
            <person name="Wan P."/>
            <person name="Li L."/>
            <person name="Deng X."/>
            <person name="Kuang T."/>
            <person name="Xiang C."/>
            <person name="Zhu J.K."/>
            <person name="Oliver M.J."/>
            <person name="He Y."/>
        </authorList>
    </citation>
    <scope>NUCLEOTIDE SEQUENCE [LARGE SCALE GENOMIC DNA]</scope>
    <source>
        <strain evidence="3">cv. XS01</strain>
    </source>
</reference>
<evidence type="ECO:0000313" key="3">
    <source>
        <dbReference type="Proteomes" id="UP000250235"/>
    </source>
</evidence>
<name>A0A2Z7AQ74_9LAMI</name>
<sequence length="127" mass="14881">MKIQRMRRGARYGMSCDDISLDVITISSWLSADEAKRKKSRVKIQQMKRDIQQENFALLFQQTKLQWNQSQRKDIQMQEDSGEVFDEPDASNSSIQSRAYLNQLLLINQSQALHPVDMDSQMQEKKK</sequence>
<organism evidence="2 3">
    <name type="scientific">Dorcoceras hygrometricum</name>
    <dbReference type="NCBI Taxonomy" id="472368"/>
    <lineage>
        <taxon>Eukaryota</taxon>
        <taxon>Viridiplantae</taxon>
        <taxon>Streptophyta</taxon>
        <taxon>Embryophyta</taxon>
        <taxon>Tracheophyta</taxon>
        <taxon>Spermatophyta</taxon>
        <taxon>Magnoliopsida</taxon>
        <taxon>eudicotyledons</taxon>
        <taxon>Gunneridae</taxon>
        <taxon>Pentapetalae</taxon>
        <taxon>asterids</taxon>
        <taxon>lamiids</taxon>
        <taxon>Lamiales</taxon>
        <taxon>Gesneriaceae</taxon>
        <taxon>Didymocarpoideae</taxon>
        <taxon>Trichosporeae</taxon>
        <taxon>Loxocarpinae</taxon>
        <taxon>Dorcoceras</taxon>
    </lineage>
</organism>
<dbReference type="EMBL" id="KV013429">
    <property type="protein sequence ID" value="KZV23616.1"/>
    <property type="molecule type" value="Genomic_DNA"/>
</dbReference>
<accession>A0A2Z7AQ74</accession>